<evidence type="ECO:0000256" key="1">
    <source>
        <dbReference type="ARBA" id="ARBA00007812"/>
    </source>
</evidence>
<dbReference type="Proteomes" id="UP000190637">
    <property type="component" value="Unassembled WGS sequence"/>
</dbReference>
<accession>A0A1T4KUP7</accession>
<dbReference type="STRING" id="1122192.SAMN02745673_00548"/>
<dbReference type="PANTHER" id="PTHR18968:SF120">
    <property type="entry name" value="ACETOLACTATE SYNTHASE LARGE SUBUNIT"/>
    <property type="match status" value="1"/>
</dbReference>
<dbReference type="Pfam" id="PF02775">
    <property type="entry name" value="TPP_enzyme_C"/>
    <property type="match status" value="1"/>
</dbReference>
<comment type="similarity">
    <text evidence="1 3">Belongs to the TPP enzyme family.</text>
</comment>
<evidence type="ECO:0000313" key="7">
    <source>
        <dbReference type="EMBL" id="SJZ46116.1"/>
    </source>
</evidence>
<dbReference type="GO" id="GO:0000287">
    <property type="term" value="F:magnesium ion binding"/>
    <property type="evidence" value="ECO:0007669"/>
    <property type="project" value="InterPro"/>
</dbReference>
<feature type="domain" description="Thiamine pyrophosphate enzyme TPP-binding" evidence="5">
    <location>
        <begin position="399"/>
        <end position="545"/>
    </location>
</feature>
<keyword evidence="2 3" id="KW-0786">Thiamine pyrophosphate</keyword>
<sequence>MSHTPLPPPEAVPATTAAEQTVEVLAAAGVRRCYTVPGESFLELTDALERHPDMTLVSTRHENGAGFMAGAEARLTGRPAVAAATRGPGAANLAVGVHAAAQDSLPMVVFLGQVETAHLGREAFQEVDLTAFYSPITKWATTVTRADRLAEVTAQAVRVATTGRPGPVAIAVPGDLFGQRVTPLMVPPPPPAAPLPSIDARERDRIASWLASARRPVIIAGGGARDARDALVRTAERFGAGVYTSWRRQDVFPNDHPLYLGHLGLGCPAATLRALEEADAVLVAGSRLGDVTTQGYRLPAIGADGTSRVAQIDIDPAQVGSSMPVRFGVVADVARALGALADVEVEVTERAWSERHHDWERSTLSSPVPDSGAPGLLHPWQVVAAMRRVLPDDAIVTNDAGNFAAFLHRGWIYRHPRTQLASTSGAMGYAVPAAVAAKLVEPRRHVVAVAGDGGVLMTGQELETAARLGLALTVVVFQNGLYGTIAMHQARDLGRMAAVDISGPLDLASYARGLSARGVTATTVAELEKALVSAAEAEGPTLVDVRTDPDAISPSATLTGLLARHRG</sequence>
<dbReference type="GO" id="GO:0009097">
    <property type="term" value="P:isoleucine biosynthetic process"/>
    <property type="evidence" value="ECO:0007669"/>
    <property type="project" value="TreeGrafter"/>
</dbReference>
<evidence type="ECO:0000259" key="6">
    <source>
        <dbReference type="Pfam" id="PF02776"/>
    </source>
</evidence>
<evidence type="ECO:0000313" key="8">
    <source>
        <dbReference type="Proteomes" id="UP000190637"/>
    </source>
</evidence>
<dbReference type="InterPro" id="IPR012000">
    <property type="entry name" value="Thiamin_PyroP_enz_cen_dom"/>
</dbReference>
<dbReference type="AlphaFoldDB" id="A0A1T4KUP7"/>
<dbReference type="FunFam" id="3.40.50.970:FF:000007">
    <property type="entry name" value="Acetolactate synthase"/>
    <property type="match status" value="1"/>
</dbReference>
<dbReference type="InterPro" id="IPR029061">
    <property type="entry name" value="THDP-binding"/>
</dbReference>
<dbReference type="GO" id="GO:0005948">
    <property type="term" value="C:acetolactate synthase complex"/>
    <property type="evidence" value="ECO:0007669"/>
    <property type="project" value="TreeGrafter"/>
</dbReference>
<dbReference type="SUPFAM" id="SSF52467">
    <property type="entry name" value="DHS-like NAD/FAD-binding domain"/>
    <property type="match status" value="1"/>
</dbReference>
<dbReference type="InterPro" id="IPR011766">
    <property type="entry name" value="TPP_enzyme_TPP-bd"/>
</dbReference>
<dbReference type="NCBIfam" id="NF006052">
    <property type="entry name" value="PRK08199.1"/>
    <property type="match status" value="1"/>
</dbReference>
<dbReference type="Pfam" id="PF00205">
    <property type="entry name" value="TPP_enzyme_M"/>
    <property type="match status" value="1"/>
</dbReference>
<evidence type="ECO:0000259" key="5">
    <source>
        <dbReference type="Pfam" id="PF02775"/>
    </source>
</evidence>
<evidence type="ECO:0000256" key="2">
    <source>
        <dbReference type="ARBA" id="ARBA00023052"/>
    </source>
</evidence>
<dbReference type="PANTHER" id="PTHR18968">
    <property type="entry name" value="THIAMINE PYROPHOSPHATE ENZYMES"/>
    <property type="match status" value="1"/>
</dbReference>
<organism evidence="7 8">
    <name type="scientific">Marinactinospora thermotolerans DSM 45154</name>
    <dbReference type="NCBI Taxonomy" id="1122192"/>
    <lineage>
        <taxon>Bacteria</taxon>
        <taxon>Bacillati</taxon>
        <taxon>Actinomycetota</taxon>
        <taxon>Actinomycetes</taxon>
        <taxon>Streptosporangiales</taxon>
        <taxon>Nocardiopsidaceae</taxon>
        <taxon>Marinactinospora</taxon>
    </lineage>
</organism>
<dbReference type="SUPFAM" id="SSF52518">
    <property type="entry name" value="Thiamin diphosphate-binding fold (THDP-binding)"/>
    <property type="match status" value="2"/>
</dbReference>
<feature type="domain" description="Thiamine pyrophosphate enzyme N-terminal TPP-binding" evidence="6">
    <location>
        <begin position="16"/>
        <end position="131"/>
    </location>
</feature>
<dbReference type="InterPro" id="IPR012001">
    <property type="entry name" value="Thiamin_PyroP_enz_TPP-bd_dom"/>
</dbReference>
<evidence type="ECO:0000259" key="4">
    <source>
        <dbReference type="Pfam" id="PF00205"/>
    </source>
</evidence>
<dbReference type="EMBL" id="FUWS01000001">
    <property type="protein sequence ID" value="SJZ46116.1"/>
    <property type="molecule type" value="Genomic_DNA"/>
</dbReference>
<dbReference type="InterPro" id="IPR029035">
    <property type="entry name" value="DHS-like_NAD/FAD-binding_dom"/>
</dbReference>
<dbReference type="Gene3D" id="3.40.50.970">
    <property type="match status" value="2"/>
</dbReference>
<dbReference type="CDD" id="cd07035">
    <property type="entry name" value="TPP_PYR_POX_like"/>
    <property type="match status" value="1"/>
</dbReference>
<dbReference type="CDD" id="cd00568">
    <property type="entry name" value="TPP_enzymes"/>
    <property type="match status" value="1"/>
</dbReference>
<dbReference type="GO" id="GO:0003984">
    <property type="term" value="F:acetolactate synthase activity"/>
    <property type="evidence" value="ECO:0007669"/>
    <property type="project" value="TreeGrafter"/>
</dbReference>
<name>A0A1T4KUP7_9ACTN</name>
<dbReference type="GO" id="GO:0009099">
    <property type="term" value="P:L-valine biosynthetic process"/>
    <property type="evidence" value="ECO:0007669"/>
    <property type="project" value="TreeGrafter"/>
</dbReference>
<dbReference type="PROSITE" id="PS00187">
    <property type="entry name" value="TPP_ENZYMES"/>
    <property type="match status" value="1"/>
</dbReference>
<dbReference type="GO" id="GO:0050660">
    <property type="term" value="F:flavin adenine dinucleotide binding"/>
    <property type="evidence" value="ECO:0007669"/>
    <property type="project" value="TreeGrafter"/>
</dbReference>
<reference evidence="7 8" key="1">
    <citation type="submission" date="2017-02" db="EMBL/GenBank/DDBJ databases">
        <authorList>
            <person name="Peterson S.W."/>
        </authorList>
    </citation>
    <scope>NUCLEOTIDE SEQUENCE [LARGE SCALE GENOMIC DNA]</scope>
    <source>
        <strain evidence="7 8">DSM 45154</strain>
    </source>
</reference>
<dbReference type="GO" id="GO:0030976">
    <property type="term" value="F:thiamine pyrophosphate binding"/>
    <property type="evidence" value="ECO:0007669"/>
    <property type="project" value="InterPro"/>
</dbReference>
<gene>
    <name evidence="7" type="ORF">SAMN02745673_00548</name>
</gene>
<keyword evidence="8" id="KW-1185">Reference proteome</keyword>
<evidence type="ECO:0000256" key="3">
    <source>
        <dbReference type="RuleBase" id="RU362132"/>
    </source>
</evidence>
<dbReference type="InterPro" id="IPR000399">
    <property type="entry name" value="TPP-bd_CS"/>
</dbReference>
<feature type="domain" description="Thiamine pyrophosphate enzyme central" evidence="4">
    <location>
        <begin position="204"/>
        <end position="340"/>
    </location>
</feature>
<dbReference type="Gene3D" id="3.40.50.1220">
    <property type="entry name" value="TPP-binding domain"/>
    <property type="match status" value="1"/>
</dbReference>
<protein>
    <submittedName>
        <fullName evidence="7">Acetolactate synthase-1/2/3 large subunit</fullName>
    </submittedName>
</protein>
<proteinExistence type="inferred from homology"/>
<dbReference type="InterPro" id="IPR045229">
    <property type="entry name" value="TPP_enz"/>
</dbReference>
<dbReference type="Pfam" id="PF02776">
    <property type="entry name" value="TPP_enzyme_N"/>
    <property type="match status" value="1"/>
</dbReference>